<dbReference type="InterPro" id="IPR002508">
    <property type="entry name" value="MurNAc-LAA_cat"/>
</dbReference>
<dbReference type="Gene3D" id="3.30.70.1070">
    <property type="entry name" value="Sporulation related repeat"/>
    <property type="match status" value="1"/>
</dbReference>
<dbReference type="PANTHER" id="PTHR30404">
    <property type="entry name" value="N-ACETYLMURAMOYL-L-ALANINE AMIDASE"/>
    <property type="match status" value="1"/>
</dbReference>
<dbReference type="InterPro" id="IPR050695">
    <property type="entry name" value="N-acetylmuramoyl_amidase_3"/>
</dbReference>
<dbReference type="PANTHER" id="PTHR30404:SF0">
    <property type="entry name" value="N-ACETYLMURAMOYL-L-ALANINE AMIDASE AMIC"/>
    <property type="match status" value="1"/>
</dbReference>
<dbReference type="InterPro" id="IPR007730">
    <property type="entry name" value="SPOR-like_dom"/>
</dbReference>
<dbReference type="CDD" id="cd02696">
    <property type="entry name" value="MurNAc-LAA"/>
    <property type="match status" value="1"/>
</dbReference>
<dbReference type="SMART" id="SM00646">
    <property type="entry name" value="Ami_3"/>
    <property type="match status" value="1"/>
</dbReference>
<dbReference type="Pfam" id="PF05036">
    <property type="entry name" value="SPOR"/>
    <property type="match status" value="1"/>
</dbReference>
<dbReference type="EMBL" id="JAACYS010000083">
    <property type="protein sequence ID" value="NCU18814.1"/>
    <property type="molecule type" value="Genomic_DNA"/>
</dbReference>
<feature type="domain" description="SPOR" evidence="2">
    <location>
        <begin position="187"/>
        <end position="225"/>
    </location>
</feature>
<dbReference type="InterPro" id="IPR036680">
    <property type="entry name" value="SPOR-like_sf"/>
</dbReference>
<reference evidence="3 4" key="1">
    <citation type="submission" date="2020-01" db="EMBL/GenBank/DDBJ databases">
        <title>A novel Bacillus sp. from Pasinler.</title>
        <authorList>
            <person name="Adiguzel A."/>
            <person name="Ay H."/>
            <person name="Baltaci M.O."/>
        </authorList>
    </citation>
    <scope>NUCLEOTIDE SEQUENCE [LARGE SCALE GENOMIC DNA]</scope>
    <source>
        <strain evidence="3 4">P1</strain>
    </source>
</reference>
<accession>A0ABX0A5T2</accession>
<protein>
    <submittedName>
        <fullName evidence="3">N-acetylmuramoyl-L-alanine amidase</fullName>
    </submittedName>
</protein>
<evidence type="ECO:0000259" key="2">
    <source>
        <dbReference type="PROSITE" id="PS51724"/>
    </source>
</evidence>
<gene>
    <name evidence="3" type="ORF">GW534_14100</name>
</gene>
<name>A0ABX0A5T2_9BACI</name>
<evidence type="ECO:0000313" key="3">
    <source>
        <dbReference type="EMBL" id="NCU18814.1"/>
    </source>
</evidence>
<sequence length="225" mass="25332">MVKIYIDPGHGGMDPGAVANGLQEKNITLQISKELQKILVNEYENVSVKLSRNKDESVSLQKRTDAANHWGADLYVSIHINAGGGTGFESFIYPRVSQRTRTYQKLLHNEILQQVDFTNRGEKQANFHVLRATKMPAILTENGFIDTKLDVERLKNPRFIKKLARGHANGIAKALNLSEKVEKKYSGRGNSLYKVQIGAFANRDNAERLAEYALKLGFNVYIIEE</sequence>
<dbReference type="PROSITE" id="PS51724">
    <property type="entry name" value="SPOR"/>
    <property type="match status" value="1"/>
</dbReference>
<evidence type="ECO:0000256" key="1">
    <source>
        <dbReference type="ARBA" id="ARBA00022801"/>
    </source>
</evidence>
<comment type="caution">
    <text evidence="3">The sequence shown here is derived from an EMBL/GenBank/DDBJ whole genome shotgun (WGS) entry which is preliminary data.</text>
</comment>
<proteinExistence type="predicted"/>
<dbReference type="Gene3D" id="3.40.630.40">
    <property type="entry name" value="Zn-dependent exopeptidases"/>
    <property type="match status" value="1"/>
</dbReference>
<keyword evidence="4" id="KW-1185">Reference proteome</keyword>
<organism evidence="3 4">
    <name type="scientific">Pallidibacillus pasinlerensis</name>
    <dbReference type="NCBI Taxonomy" id="2703818"/>
    <lineage>
        <taxon>Bacteria</taxon>
        <taxon>Bacillati</taxon>
        <taxon>Bacillota</taxon>
        <taxon>Bacilli</taxon>
        <taxon>Bacillales</taxon>
        <taxon>Bacillaceae</taxon>
        <taxon>Pallidibacillus</taxon>
    </lineage>
</organism>
<dbReference type="SUPFAM" id="SSF110997">
    <property type="entry name" value="Sporulation related repeat"/>
    <property type="match status" value="1"/>
</dbReference>
<dbReference type="RefSeq" id="WP_161921641.1">
    <property type="nucleotide sequence ID" value="NZ_JAACYS010000083.1"/>
</dbReference>
<evidence type="ECO:0000313" key="4">
    <source>
        <dbReference type="Proteomes" id="UP000743899"/>
    </source>
</evidence>
<dbReference type="Pfam" id="PF01520">
    <property type="entry name" value="Amidase_3"/>
    <property type="match status" value="1"/>
</dbReference>
<dbReference type="Proteomes" id="UP000743899">
    <property type="component" value="Unassembled WGS sequence"/>
</dbReference>
<keyword evidence="1" id="KW-0378">Hydrolase</keyword>
<dbReference type="SUPFAM" id="SSF53187">
    <property type="entry name" value="Zn-dependent exopeptidases"/>
    <property type="match status" value="1"/>
</dbReference>